<organism evidence="2 3">
    <name type="scientific">Panaeolus cyanescens</name>
    <dbReference type="NCBI Taxonomy" id="181874"/>
    <lineage>
        <taxon>Eukaryota</taxon>
        <taxon>Fungi</taxon>
        <taxon>Dikarya</taxon>
        <taxon>Basidiomycota</taxon>
        <taxon>Agaricomycotina</taxon>
        <taxon>Agaricomycetes</taxon>
        <taxon>Agaricomycetidae</taxon>
        <taxon>Agaricales</taxon>
        <taxon>Agaricineae</taxon>
        <taxon>Galeropsidaceae</taxon>
        <taxon>Panaeolus</taxon>
    </lineage>
</organism>
<accession>A0A409YIK0</accession>
<sequence>MDFPSRLTRNVVHKEGLPLQAPLEPTRRTRRAHSADSFARRQEDSPSFIPRPVQKGKSIKSSSSSQPQVIPPLSISPLSSLSVSTSTSSSYSSMKLDITPLNDTLDAASINAWLDHCEDAFELHCSVTGKSMSVANQILAAGLKMLEPEAYQWWSQNRVTLKKLPDWKSFADEVRTRFVPGNWKLDALGTFCDTRQGSLSFPTYCKNLQLARAALGADLGKAYTISDAAMKMHLLFNANRILRLRVCANPTLDYATIKLDSLIALMTTTWNAMVAEGITTSSSSGHMKHRSQASNAPVASSSSATRAFLLPTLTPEEKEEIRAAGGCYNCRLLPSSPGWIKHLARDCPTRRSAGSKPVVGVMEGGRAIAKVMAVNVSQVEWSDEEYSDASSVVQWAAALKAGRPFRNAALSSGSSDSIQTDSE</sequence>
<evidence type="ECO:0000313" key="3">
    <source>
        <dbReference type="Proteomes" id="UP000284842"/>
    </source>
</evidence>
<proteinExistence type="predicted"/>
<dbReference type="Proteomes" id="UP000284842">
    <property type="component" value="Unassembled WGS sequence"/>
</dbReference>
<evidence type="ECO:0008006" key="4">
    <source>
        <dbReference type="Google" id="ProtNLM"/>
    </source>
</evidence>
<feature type="region of interest" description="Disordered" evidence="1">
    <location>
        <begin position="1"/>
        <end position="71"/>
    </location>
</feature>
<dbReference type="EMBL" id="NHTK01001138">
    <property type="protein sequence ID" value="PPR02859.1"/>
    <property type="molecule type" value="Genomic_DNA"/>
</dbReference>
<comment type="caution">
    <text evidence="2">The sequence shown here is derived from an EMBL/GenBank/DDBJ whole genome shotgun (WGS) entry which is preliminary data.</text>
</comment>
<dbReference type="AlphaFoldDB" id="A0A409YIK0"/>
<keyword evidence="3" id="KW-1185">Reference proteome</keyword>
<gene>
    <name evidence="2" type="ORF">CVT24_002340</name>
</gene>
<reference evidence="2 3" key="1">
    <citation type="journal article" date="2018" name="Evol. Lett.">
        <title>Horizontal gene cluster transfer increased hallucinogenic mushroom diversity.</title>
        <authorList>
            <person name="Reynolds H.T."/>
            <person name="Vijayakumar V."/>
            <person name="Gluck-Thaler E."/>
            <person name="Korotkin H.B."/>
            <person name="Matheny P.B."/>
            <person name="Slot J.C."/>
        </authorList>
    </citation>
    <scope>NUCLEOTIDE SEQUENCE [LARGE SCALE GENOMIC DNA]</scope>
    <source>
        <strain evidence="2 3">2629</strain>
    </source>
</reference>
<dbReference type="InParanoid" id="A0A409YIK0"/>
<name>A0A409YIK0_9AGAR</name>
<dbReference type="OrthoDB" id="4742101at2759"/>
<feature type="compositionally biased region" description="Low complexity" evidence="1">
    <location>
        <begin position="59"/>
        <end position="71"/>
    </location>
</feature>
<evidence type="ECO:0000256" key="1">
    <source>
        <dbReference type="SAM" id="MobiDB-lite"/>
    </source>
</evidence>
<evidence type="ECO:0000313" key="2">
    <source>
        <dbReference type="EMBL" id="PPR02859.1"/>
    </source>
</evidence>
<protein>
    <recommendedName>
        <fullName evidence="4">Retrotransposon gag domain-containing protein</fullName>
    </recommendedName>
</protein>